<proteinExistence type="inferred from homology"/>
<dbReference type="Gene3D" id="4.10.520.10">
    <property type="entry name" value="IHF-like DNA-binding proteins"/>
    <property type="match status" value="1"/>
</dbReference>
<sequence length="161" mass="16572">MPTSAKTAAKKAPAKKATVKTAAAPAKKAAAPKVAAKKVAAKKVAAKKVAAKTTGAPSPIKDTFTKASLATHLSERAAVDLKAVKAVLGALEDTILGSIHKKGAGEFTLSGLLKISAQAVPAKKKRFGKDPFSGEERWFPAKPASVRIKARPLKKLKDAAA</sequence>
<evidence type="ECO:0000256" key="4">
    <source>
        <dbReference type="SAM" id="MobiDB-lite"/>
    </source>
</evidence>
<keyword evidence="2 5" id="KW-0238">DNA-binding</keyword>
<reference evidence="5" key="1">
    <citation type="submission" date="2016-01" db="EMBL/GenBank/DDBJ databases">
        <authorList>
            <person name="Peeters C."/>
        </authorList>
    </citation>
    <scope>NUCLEOTIDE SEQUENCE [LARGE SCALE GENOMIC DNA]</scope>
    <source>
        <strain evidence="5">LMG 29325</strain>
    </source>
</reference>
<dbReference type="AlphaFoldDB" id="A0A158BB94"/>
<dbReference type="SMART" id="SM00411">
    <property type="entry name" value="BHL"/>
    <property type="match status" value="1"/>
</dbReference>
<feature type="region of interest" description="Disordered" evidence="4">
    <location>
        <begin position="1"/>
        <end position="23"/>
    </location>
</feature>
<dbReference type="Proteomes" id="UP000054596">
    <property type="component" value="Unassembled WGS sequence"/>
</dbReference>
<gene>
    <name evidence="5" type="ORF">AWB82_03857</name>
</gene>
<dbReference type="SUPFAM" id="SSF47729">
    <property type="entry name" value="IHF-like DNA-binding proteins"/>
    <property type="match status" value="1"/>
</dbReference>
<evidence type="ECO:0000256" key="2">
    <source>
        <dbReference type="ARBA" id="ARBA00023125"/>
    </source>
</evidence>
<evidence type="ECO:0000313" key="5">
    <source>
        <dbReference type="EMBL" id="SAK67299.1"/>
    </source>
</evidence>
<dbReference type="InterPro" id="IPR000119">
    <property type="entry name" value="Hist_DNA-bd"/>
</dbReference>
<dbReference type="GO" id="GO:0030527">
    <property type="term" value="F:structural constituent of chromatin"/>
    <property type="evidence" value="ECO:0007669"/>
    <property type="project" value="InterPro"/>
</dbReference>
<protein>
    <submittedName>
        <fullName evidence="5">DNA-binding protein</fullName>
    </submittedName>
</protein>
<feature type="compositionally biased region" description="Basic residues" evidence="4">
    <location>
        <begin position="8"/>
        <end position="18"/>
    </location>
</feature>
<evidence type="ECO:0000313" key="6">
    <source>
        <dbReference type="Proteomes" id="UP000054596"/>
    </source>
</evidence>
<dbReference type="STRING" id="1777143.AWB82_03857"/>
<dbReference type="OrthoDB" id="331625at2"/>
<dbReference type="InterPro" id="IPR010992">
    <property type="entry name" value="IHF-like_DNA-bd_dom_sf"/>
</dbReference>
<dbReference type="GO" id="GO:0003677">
    <property type="term" value="F:DNA binding"/>
    <property type="evidence" value="ECO:0007669"/>
    <property type="project" value="UniProtKB-KW"/>
</dbReference>
<dbReference type="Pfam" id="PF00216">
    <property type="entry name" value="Bac_DNA_binding"/>
    <property type="match status" value="1"/>
</dbReference>
<organism evidence="5 6">
    <name type="scientific">Caballeronia glebae</name>
    <dbReference type="NCBI Taxonomy" id="1777143"/>
    <lineage>
        <taxon>Bacteria</taxon>
        <taxon>Pseudomonadati</taxon>
        <taxon>Pseudomonadota</taxon>
        <taxon>Betaproteobacteria</taxon>
        <taxon>Burkholderiales</taxon>
        <taxon>Burkholderiaceae</taxon>
        <taxon>Caballeronia</taxon>
    </lineage>
</organism>
<evidence type="ECO:0000256" key="3">
    <source>
        <dbReference type="RuleBase" id="RU003939"/>
    </source>
</evidence>
<accession>A0A158BB94</accession>
<dbReference type="EMBL" id="FCOJ02000027">
    <property type="protein sequence ID" value="SAK67299.1"/>
    <property type="molecule type" value="Genomic_DNA"/>
</dbReference>
<comment type="similarity">
    <text evidence="1 3">Belongs to the bacterial histone-like protein family.</text>
</comment>
<dbReference type="RefSeq" id="WP_086969972.1">
    <property type="nucleotide sequence ID" value="NZ_FCOJ02000027.1"/>
</dbReference>
<evidence type="ECO:0000256" key="1">
    <source>
        <dbReference type="ARBA" id="ARBA00010529"/>
    </source>
</evidence>
<comment type="caution">
    <text evidence="5">The sequence shown here is derived from an EMBL/GenBank/DDBJ whole genome shotgun (WGS) entry which is preliminary data.</text>
</comment>
<dbReference type="CDD" id="cd13834">
    <property type="entry name" value="HU_like"/>
    <property type="match status" value="1"/>
</dbReference>
<keyword evidence="6" id="KW-1185">Reference proteome</keyword>
<name>A0A158BB94_9BURK</name>